<feature type="signal peptide" evidence="2">
    <location>
        <begin position="1"/>
        <end position="21"/>
    </location>
</feature>
<gene>
    <name evidence="3" type="ORF">J2739_002300</name>
</gene>
<evidence type="ECO:0000256" key="2">
    <source>
        <dbReference type="SAM" id="SignalP"/>
    </source>
</evidence>
<keyword evidence="2" id="KW-0732">Signal</keyword>
<dbReference type="RefSeq" id="WP_309901618.1">
    <property type="nucleotide sequence ID" value="NZ_JAVDRF010000004.1"/>
</dbReference>
<dbReference type="Pfam" id="PF02630">
    <property type="entry name" value="SCO1-SenC"/>
    <property type="match status" value="1"/>
</dbReference>
<keyword evidence="4" id="KW-1185">Reference proteome</keyword>
<protein>
    <submittedName>
        <fullName evidence="3">Protein SCO1/2</fullName>
    </submittedName>
</protein>
<dbReference type="InterPro" id="IPR036249">
    <property type="entry name" value="Thioredoxin-like_sf"/>
</dbReference>
<dbReference type="Gene3D" id="3.40.30.10">
    <property type="entry name" value="Glutaredoxin"/>
    <property type="match status" value="1"/>
</dbReference>
<dbReference type="CDD" id="cd02968">
    <property type="entry name" value="SCO"/>
    <property type="match status" value="1"/>
</dbReference>
<sequence length="280" mass="29804">MKRRLALVAAAALSVACHLQAQPLATPVPPPASITQQLDAALSMDTALVDSSGRSVRLGDYFNDGRAVLLVPGYYRCPQLCGLVMQGLLQALHEAKVPRRTLRILRVSIDPEDTPATAMARRELDLAYADFLLGAQPADAALELEALIAPAADSARLARQAGFAYSPLAPASGDSKAELRPRYAHPAAVLVATPQGRVSRYFMGIDFDPPELRLAIAEAAGGRIGGLSDRVALLCAHFDPQWGRHSGAIMNGLRAMGILLAAALAAWCWRRRGTATEGPR</sequence>
<comment type="similarity">
    <text evidence="1">Belongs to the SCO1/2 family.</text>
</comment>
<accession>A0ABU1NDY9</accession>
<evidence type="ECO:0000256" key="1">
    <source>
        <dbReference type="ARBA" id="ARBA00010996"/>
    </source>
</evidence>
<name>A0ABU1NDY9_9BURK</name>
<evidence type="ECO:0000313" key="4">
    <source>
        <dbReference type="Proteomes" id="UP001184230"/>
    </source>
</evidence>
<dbReference type="SUPFAM" id="SSF52833">
    <property type="entry name" value="Thioredoxin-like"/>
    <property type="match status" value="1"/>
</dbReference>
<feature type="chain" id="PRO_5047179097" evidence="2">
    <location>
        <begin position="22"/>
        <end position="280"/>
    </location>
</feature>
<organism evidence="3 4">
    <name type="scientific">Variovorax soli</name>
    <dbReference type="NCBI Taxonomy" id="376815"/>
    <lineage>
        <taxon>Bacteria</taxon>
        <taxon>Pseudomonadati</taxon>
        <taxon>Pseudomonadota</taxon>
        <taxon>Betaproteobacteria</taxon>
        <taxon>Burkholderiales</taxon>
        <taxon>Comamonadaceae</taxon>
        <taxon>Variovorax</taxon>
    </lineage>
</organism>
<dbReference type="Proteomes" id="UP001184230">
    <property type="component" value="Unassembled WGS sequence"/>
</dbReference>
<dbReference type="EMBL" id="JAVDRF010000004">
    <property type="protein sequence ID" value="MDR6536527.1"/>
    <property type="molecule type" value="Genomic_DNA"/>
</dbReference>
<comment type="caution">
    <text evidence="3">The sequence shown here is derived from an EMBL/GenBank/DDBJ whole genome shotgun (WGS) entry which is preliminary data.</text>
</comment>
<reference evidence="3 4" key="1">
    <citation type="submission" date="2023-07" db="EMBL/GenBank/DDBJ databases">
        <title>Sorghum-associated microbial communities from plants grown in Nebraska, USA.</title>
        <authorList>
            <person name="Schachtman D."/>
        </authorList>
    </citation>
    <scope>NUCLEOTIDE SEQUENCE [LARGE SCALE GENOMIC DNA]</scope>
    <source>
        <strain evidence="3 4">DS1781</strain>
    </source>
</reference>
<dbReference type="InterPro" id="IPR003782">
    <property type="entry name" value="SCO1/SenC"/>
</dbReference>
<evidence type="ECO:0000313" key="3">
    <source>
        <dbReference type="EMBL" id="MDR6536527.1"/>
    </source>
</evidence>
<dbReference type="PROSITE" id="PS51257">
    <property type="entry name" value="PROKAR_LIPOPROTEIN"/>
    <property type="match status" value="1"/>
</dbReference>
<proteinExistence type="inferred from homology"/>